<dbReference type="PROSITE" id="PS00444">
    <property type="entry name" value="POLYPRENYL_SYNTHASE_2"/>
    <property type="match status" value="1"/>
</dbReference>
<accession>A0A381XXQ4</accession>
<gene>
    <name evidence="1" type="ORF">METZ01_LOCUS122392</name>
</gene>
<dbReference type="CDD" id="cd00385">
    <property type="entry name" value="Isoprenoid_Biosyn_C1"/>
    <property type="match status" value="1"/>
</dbReference>
<organism evidence="1">
    <name type="scientific">marine metagenome</name>
    <dbReference type="NCBI Taxonomy" id="408172"/>
    <lineage>
        <taxon>unclassified sequences</taxon>
        <taxon>metagenomes</taxon>
        <taxon>ecological metagenomes</taxon>
    </lineage>
</organism>
<dbReference type="InterPro" id="IPR008949">
    <property type="entry name" value="Isoprenoid_synthase_dom_sf"/>
</dbReference>
<proteinExistence type="predicted"/>
<protein>
    <recommendedName>
        <fullName evidence="2">Class 1 isoprenoid biosynthesis enzyme</fullName>
    </recommendedName>
</protein>
<dbReference type="EMBL" id="UINC01016759">
    <property type="protein sequence ID" value="SVA69538.1"/>
    <property type="molecule type" value="Genomic_DNA"/>
</dbReference>
<evidence type="ECO:0000313" key="1">
    <source>
        <dbReference type="EMBL" id="SVA69538.1"/>
    </source>
</evidence>
<evidence type="ECO:0008006" key="2">
    <source>
        <dbReference type="Google" id="ProtNLM"/>
    </source>
</evidence>
<dbReference type="InterPro" id="IPR033749">
    <property type="entry name" value="Polyprenyl_synt_CS"/>
</dbReference>
<sequence>MTLSPVFRSQDAIRLLADHGVWLRLAGDMKAQAEAVQVLYEDLEGILGADFRSEPPHIPSGSELTTSKGLHFLQEYFFLILFRSIFQSIGVDETRLQLYTELNFCIKGTITAADNIFDDQAKTLLPLAVNSGARFISILQLIAFERLLRKVLDRGEERGIVTAEQRDAIQLGLLDRMAAIGTLEGSEEGGVNEILAPSEMLESVHRVRGGALFALAFLAPSILEGAGVSQGLNAAESAIAQLGTAFQIVDDLTDFEFDVSRRSHNLLVSQVHHAGSDEERATLRRFWEGELIKASDVGSLFRDSAREILDRAYTEAQASFVALSELGFWFDPQLSDQVVQAIVGLDGVARIEDLIGPK</sequence>
<reference evidence="1" key="1">
    <citation type="submission" date="2018-05" db="EMBL/GenBank/DDBJ databases">
        <authorList>
            <person name="Lanie J.A."/>
            <person name="Ng W.-L."/>
            <person name="Kazmierczak K.M."/>
            <person name="Andrzejewski T.M."/>
            <person name="Davidsen T.M."/>
            <person name="Wayne K.J."/>
            <person name="Tettelin H."/>
            <person name="Glass J.I."/>
            <person name="Rusch D."/>
            <person name="Podicherti R."/>
            <person name="Tsui H.-C.T."/>
            <person name="Winkler M.E."/>
        </authorList>
    </citation>
    <scope>NUCLEOTIDE SEQUENCE</scope>
</reference>
<dbReference type="AlphaFoldDB" id="A0A381XXQ4"/>
<dbReference type="SUPFAM" id="SSF48576">
    <property type="entry name" value="Terpenoid synthases"/>
    <property type="match status" value="1"/>
</dbReference>
<name>A0A381XXQ4_9ZZZZ</name>
<dbReference type="Gene3D" id="1.10.600.10">
    <property type="entry name" value="Farnesyl Diphosphate Synthase"/>
    <property type="match status" value="1"/>
</dbReference>